<evidence type="ECO:0000313" key="3">
    <source>
        <dbReference type="Proteomes" id="UP001501047"/>
    </source>
</evidence>
<evidence type="ECO:0000256" key="1">
    <source>
        <dbReference type="SAM" id="Phobius"/>
    </source>
</evidence>
<feature type="transmembrane region" description="Helical" evidence="1">
    <location>
        <begin position="92"/>
        <end position="110"/>
    </location>
</feature>
<keyword evidence="1" id="KW-1133">Transmembrane helix</keyword>
<keyword evidence="3" id="KW-1185">Reference proteome</keyword>
<dbReference type="RefSeq" id="WP_343822845.1">
    <property type="nucleotide sequence ID" value="NZ_BAAACI010000001.1"/>
</dbReference>
<evidence type="ECO:0000313" key="2">
    <source>
        <dbReference type="EMBL" id="GAA0765555.1"/>
    </source>
</evidence>
<accession>A0ABN1KFT0</accession>
<feature type="transmembrane region" description="Helical" evidence="1">
    <location>
        <begin position="130"/>
        <end position="153"/>
    </location>
</feature>
<feature type="transmembrane region" description="Helical" evidence="1">
    <location>
        <begin position="51"/>
        <end position="71"/>
    </location>
</feature>
<organism evidence="2 3">
    <name type="scientific">Clostridium subterminale</name>
    <dbReference type="NCBI Taxonomy" id="1550"/>
    <lineage>
        <taxon>Bacteria</taxon>
        <taxon>Bacillati</taxon>
        <taxon>Bacillota</taxon>
        <taxon>Clostridia</taxon>
        <taxon>Eubacteriales</taxon>
        <taxon>Clostridiaceae</taxon>
        <taxon>Clostridium</taxon>
    </lineage>
</organism>
<feature type="transmembrane region" description="Helical" evidence="1">
    <location>
        <begin position="18"/>
        <end position="36"/>
    </location>
</feature>
<comment type="caution">
    <text evidence="2">The sequence shown here is derived from an EMBL/GenBank/DDBJ whole genome shotgun (WGS) entry which is preliminary data.</text>
</comment>
<feature type="transmembrane region" description="Helical" evidence="1">
    <location>
        <begin position="198"/>
        <end position="222"/>
    </location>
</feature>
<gene>
    <name evidence="2" type="ORF">GCM10008908_02250</name>
</gene>
<evidence type="ECO:0008006" key="4">
    <source>
        <dbReference type="Google" id="ProtNLM"/>
    </source>
</evidence>
<protein>
    <recommendedName>
        <fullName evidence="4">ABC transporter permease</fullName>
    </recommendedName>
</protein>
<name>A0ABN1KFT0_CLOSU</name>
<dbReference type="Proteomes" id="UP001501047">
    <property type="component" value="Unassembled WGS sequence"/>
</dbReference>
<reference evidence="2 3" key="1">
    <citation type="journal article" date="2019" name="Int. J. Syst. Evol. Microbiol.">
        <title>The Global Catalogue of Microorganisms (GCM) 10K type strain sequencing project: providing services to taxonomists for standard genome sequencing and annotation.</title>
        <authorList>
            <consortium name="The Broad Institute Genomics Platform"/>
            <consortium name="The Broad Institute Genome Sequencing Center for Infectious Disease"/>
            <person name="Wu L."/>
            <person name="Ma J."/>
        </authorList>
    </citation>
    <scope>NUCLEOTIDE SEQUENCE [LARGE SCALE GENOMIC DNA]</scope>
    <source>
        <strain evidence="2 3">JCM 1417</strain>
    </source>
</reference>
<keyword evidence="1" id="KW-0812">Transmembrane</keyword>
<proteinExistence type="predicted"/>
<sequence length="228" mass="25420">MYNLLKAEIYKLKHSKELLICAIVLIILGVIGVYFGKQCGRSSFASQGREMLSLMACTLFAITNVGKDLSFKTINHALTSGNIRRMVLMSKYISYIIACIIILLINYMVMGGLNTIFYGWGEVFNSREGYFIIVYIATGIFFDLCLVSIPFFICMVVETSSLAITLSAGVMGLILVLSQLPWETVSYTVASKDSSLGVVPFIFTVSFMVGTILLYLLCSFYFNKKDIH</sequence>
<feature type="transmembrane region" description="Helical" evidence="1">
    <location>
        <begin position="160"/>
        <end position="178"/>
    </location>
</feature>
<dbReference type="EMBL" id="BAAACI010000001">
    <property type="protein sequence ID" value="GAA0765555.1"/>
    <property type="molecule type" value="Genomic_DNA"/>
</dbReference>
<keyword evidence="1" id="KW-0472">Membrane</keyword>